<feature type="transmembrane region" description="Helical" evidence="2">
    <location>
        <begin position="7"/>
        <end position="24"/>
    </location>
</feature>
<feature type="transmembrane region" description="Helical" evidence="2">
    <location>
        <begin position="113"/>
        <end position="132"/>
    </location>
</feature>
<feature type="transmembrane region" description="Helical" evidence="2">
    <location>
        <begin position="304"/>
        <end position="328"/>
    </location>
</feature>
<name>A0A948WY82_9GAMM</name>
<keyword evidence="2" id="KW-0472">Membrane</keyword>
<sequence>MRSNQIYLLVFLVVLGAFVPAILLRDFNLLNELNYLGIAQDALERGAYFTFYHNGAPYADKPPLYLWLCMIGLKLFGSKAMAWLLLCSVLSWLFTMVLMDHTFGSVFRHQERLLLILGMSSLLFVDVCALVGRMDMLFTAAMLWAYCKIIKRYSLIRTQDKITGRCKATSATTTTTTSSTTSTTSASSSSSISTTTTTNISSTAYAVKYGNFSIPLCLFLGIFIKGPYALLMPLVALIMVLAYNHDLKRFFRVFRPYYFLFILLCCALWAGAVYVEGGRAYLENLFITQSAARLAGNLGHPEPFYYYLSYYPVLTLPLGLSTLFFIGYQLTVAWHLRHPQTKTAADANTATAASVKTTKTAEAQPQVLTLGLQATLFFVLAVLVVVSIPSSKLEMYFLPAVPPLFYYVVLSYRQWHAHRRQIDLSLENDFLQVPASLWYHEQEQTELSAHAHTHTHTHTHAHTLAPAAHTAPDAATMSPAATATNTVTASAAAIAPAAPATSAESAGESSQTQTVQTNLASQSNTAAAQNSATPHRVQAVGAGSSFHLAADSYSLPEVTAADIAAMDSTRHAEQEAVTAQGAVATPKSEVLQRIAPQEVNKETKEHSAAAINLNDKYVEALQEDNSTEQGWRASRRKAKRTSRLGLHWGLEIVESGKLLAGLNMRSDRVRLPLLLTLSLLLPLVAYVALLGAYFVFYGKVPQLQDPLMGVAFGVLAFFSLMALIFLLSRLFLFAVALTGVATLGFVFCLGLAMPYLNAYIGMEQMVAPVSRAIDAGASPVVCTYRYRNAYALTVYDRRLVVRDGREHLEQCVLARDSVMLSRKGIRDLPELAQRLRSLGAITVGDSLLLVAARSHDSSLSTDASLVGSKVQPVATARSVTAAATAALEQEQEGLALSLGSAVKSEVGADASAETNERASDAARAPRQ</sequence>
<evidence type="ECO:0000313" key="3">
    <source>
        <dbReference type="EMBL" id="MBU3843448.1"/>
    </source>
</evidence>
<dbReference type="EMBL" id="JAHLFE010000017">
    <property type="protein sequence ID" value="MBU3843448.1"/>
    <property type="molecule type" value="Genomic_DNA"/>
</dbReference>
<feature type="transmembrane region" description="Helical" evidence="2">
    <location>
        <begin position="707"/>
        <end position="727"/>
    </location>
</feature>
<reference evidence="3" key="1">
    <citation type="journal article" date="2021" name="PeerJ">
        <title>Extensive microbial diversity within the chicken gut microbiome revealed by metagenomics and culture.</title>
        <authorList>
            <person name="Gilroy R."/>
            <person name="Ravi A."/>
            <person name="Getino M."/>
            <person name="Pursley I."/>
            <person name="Horton D.L."/>
            <person name="Alikhan N.F."/>
            <person name="Baker D."/>
            <person name="Gharbi K."/>
            <person name="Hall N."/>
            <person name="Watson M."/>
            <person name="Adriaenssens E.M."/>
            <person name="Foster-Nyarko E."/>
            <person name="Jarju S."/>
            <person name="Secka A."/>
            <person name="Antonio M."/>
            <person name="Oren A."/>
            <person name="Chaudhuri R.R."/>
            <person name="La Ragione R."/>
            <person name="Hildebrand F."/>
            <person name="Pallen M.J."/>
        </authorList>
    </citation>
    <scope>NUCLEOTIDE SEQUENCE</scope>
    <source>
        <strain evidence="3">378</strain>
    </source>
</reference>
<evidence type="ECO:0000256" key="1">
    <source>
        <dbReference type="SAM" id="MobiDB-lite"/>
    </source>
</evidence>
<feature type="transmembrane region" description="Helical" evidence="2">
    <location>
        <begin position="367"/>
        <end position="389"/>
    </location>
</feature>
<evidence type="ECO:0008006" key="5">
    <source>
        <dbReference type="Google" id="ProtNLM"/>
    </source>
</evidence>
<feature type="region of interest" description="Disordered" evidence="1">
    <location>
        <begin position="500"/>
        <end position="534"/>
    </location>
</feature>
<proteinExistence type="predicted"/>
<feature type="transmembrane region" description="Helical" evidence="2">
    <location>
        <begin position="395"/>
        <end position="412"/>
    </location>
</feature>
<keyword evidence="2" id="KW-0812">Transmembrane</keyword>
<comment type="caution">
    <text evidence="3">The sequence shown here is derived from an EMBL/GenBank/DDBJ whole genome shotgun (WGS) entry which is preliminary data.</text>
</comment>
<dbReference type="Proteomes" id="UP000733611">
    <property type="component" value="Unassembled WGS sequence"/>
</dbReference>
<dbReference type="AlphaFoldDB" id="A0A948WY82"/>
<feature type="region of interest" description="Disordered" evidence="1">
    <location>
        <begin position="173"/>
        <end position="195"/>
    </location>
</feature>
<feature type="transmembrane region" description="Helical" evidence="2">
    <location>
        <begin position="256"/>
        <end position="275"/>
    </location>
</feature>
<feature type="transmembrane region" description="Helical" evidence="2">
    <location>
        <begin position="734"/>
        <end position="756"/>
    </location>
</feature>
<feature type="transmembrane region" description="Helical" evidence="2">
    <location>
        <begin position="673"/>
        <end position="695"/>
    </location>
</feature>
<reference evidence="3" key="2">
    <citation type="submission" date="2021-04" db="EMBL/GenBank/DDBJ databases">
        <authorList>
            <person name="Gilroy R."/>
        </authorList>
    </citation>
    <scope>NUCLEOTIDE SEQUENCE</scope>
    <source>
        <strain evidence="3">378</strain>
    </source>
</reference>
<feature type="transmembrane region" description="Helical" evidence="2">
    <location>
        <begin position="80"/>
        <end position="101"/>
    </location>
</feature>
<keyword evidence="2" id="KW-1133">Transmembrane helix</keyword>
<feature type="transmembrane region" description="Helical" evidence="2">
    <location>
        <begin position="218"/>
        <end position="244"/>
    </location>
</feature>
<feature type="region of interest" description="Disordered" evidence="1">
    <location>
        <begin position="906"/>
        <end position="927"/>
    </location>
</feature>
<evidence type="ECO:0000313" key="4">
    <source>
        <dbReference type="Proteomes" id="UP000733611"/>
    </source>
</evidence>
<accession>A0A948WY82</accession>
<gene>
    <name evidence="3" type="ORF">H9847_01030</name>
</gene>
<organism evidence="3 4">
    <name type="scientific">Candidatus Anaerobiospirillum pullicola</name>
    <dbReference type="NCBI Taxonomy" id="2838451"/>
    <lineage>
        <taxon>Bacteria</taxon>
        <taxon>Pseudomonadati</taxon>
        <taxon>Pseudomonadota</taxon>
        <taxon>Gammaproteobacteria</taxon>
        <taxon>Aeromonadales</taxon>
        <taxon>Succinivibrionaceae</taxon>
        <taxon>Anaerobiospirillum</taxon>
    </lineage>
</organism>
<evidence type="ECO:0000256" key="2">
    <source>
        <dbReference type="SAM" id="Phobius"/>
    </source>
</evidence>
<protein>
    <recommendedName>
        <fullName evidence="5">Glycosyltransferase RgtA/B/C/D-like domain-containing protein</fullName>
    </recommendedName>
</protein>
<feature type="compositionally biased region" description="Low complexity" evidence="1">
    <location>
        <begin position="500"/>
        <end position="533"/>
    </location>
</feature>